<keyword evidence="1" id="KW-0732">Signal</keyword>
<dbReference type="RefSeq" id="WP_307560351.1">
    <property type="nucleotide sequence ID" value="NZ_JAUSQU010000001.1"/>
</dbReference>
<dbReference type="Proteomes" id="UP001225356">
    <property type="component" value="Unassembled WGS sequence"/>
</dbReference>
<keyword evidence="3" id="KW-1185">Reference proteome</keyword>
<protein>
    <submittedName>
        <fullName evidence="2">Uncharacterized protein</fullName>
    </submittedName>
</protein>
<sequence length="147" mass="15862">MGKTWKGALVAGAMLSAFLVAPSAAWANTAGTTATVRFPDKSFTVNGKVVARIRNGFVIWSKKAGKPYYTATVKAQLIDTGPGDGYCARMSIHLLGDPDSPTAKECNGVWTTRTISSYESEFVVIQLYTNKNGAWPLSWKVNKPAGW</sequence>
<feature type="signal peptide" evidence="1">
    <location>
        <begin position="1"/>
        <end position="27"/>
    </location>
</feature>
<reference evidence="2 3" key="1">
    <citation type="submission" date="2023-07" db="EMBL/GenBank/DDBJ databases">
        <title>Sequencing the genomes of 1000 actinobacteria strains.</title>
        <authorList>
            <person name="Klenk H.-P."/>
        </authorList>
    </citation>
    <scope>NUCLEOTIDE SEQUENCE [LARGE SCALE GENOMIC DNA]</scope>
    <source>
        <strain evidence="2 3">DSM 46740</strain>
    </source>
</reference>
<evidence type="ECO:0000313" key="3">
    <source>
        <dbReference type="Proteomes" id="UP001225356"/>
    </source>
</evidence>
<dbReference type="EMBL" id="JAUSQU010000001">
    <property type="protein sequence ID" value="MDP9845033.1"/>
    <property type="molecule type" value="Genomic_DNA"/>
</dbReference>
<comment type="caution">
    <text evidence="2">The sequence shown here is derived from an EMBL/GenBank/DDBJ whole genome shotgun (WGS) entry which is preliminary data.</text>
</comment>
<proteinExistence type="predicted"/>
<organism evidence="2 3">
    <name type="scientific">Streptosporangium lutulentum</name>
    <dbReference type="NCBI Taxonomy" id="1461250"/>
    <lineage>
        <taxon>Bacteria</taxon>
        <taxon>Bacillati</taxon>
        <taxon>Actinomycetota</taxon>
        <taxon>Actinomycetes</taxon>
        <taxon>Streptosporangiales</taxon>
        <taxon>Streptosporangiaceae</taxon>
        <taxon>Streptosporangium</taxon>
    </lineage>
</organism>
<feature type="chain" id="PRO_5045684413" evidence="1">
    <location>
        <begin position="28"/>
        <end position="147"/>
    </location>
</feature>
<evidence type="ECO:0000256" key="1">
    <source>
        <dbReference type="SAM" id="SignalP"/>
    </source>
</evidence>
<evidence type="ECO:0000313" key="2">
    <source>
        <dbReference type="EMBL" id="MDP9845033.1"/>
    </source>
</evidence>
<name>A0ABT9QE41_9ACTN</name>
<accession>A0ABT9QE41</accession>
<gene>
    <name evidence="2" type="ORF">J2853_004244</name>
</gene>